<feature type="transmembrane region" description="Helical" evidence="7">
    <location>
        <begin position="12"/>
        <end position="37"/>
    </location>
</feature>
<keyword evidence="6 7" id="KW-0472">Membrane</keyword>
<dbReference type="Pfam" id="PF13727">
    <property type="entry name" value="CoA_binding_3"/>
    <property type="match status" value="1"/>
</dbReference>
<dbReference type="InterPro" id="IPR003362">
    <property type="entry name" value="Bact_transf"/>
</dbReference>
<evidence type="ECO:0000256" key="4">
    <source>
        <dbReference type="ARBA" id="ARBA00022692"/>
    </source>
</evidence>
<gene>
    <name evidence="9" type="ORF">JCM15548_11681</name>
</gene>
<feature type="transmembrane region" description="Helical" evidence="7">
    <location>
        <begin position="49"/>
        <end position="67"/>
    </location>
</feature>
<sequence length="501" mass="57344">MLSTQFFKRRLPAILAAGIDFMSSVILLYSFASVLSILQLREPLQFSPLLPAEVVMSVILVVGLISIGSYKTDAASIGKLSMKRPSSLLAILYMASFVFLSLEEAWITMYPQFLLKLLIIVSLYALMMTFGRFLIHLTLTYILRLGWIHHKVLLVFHKLPDTPYFKEILRYIEVNNLILAGYCSSHKAENTTYTEMPYLGEFIQTPEIVKRENIDEVIILNHSQKTKKIEQILSEINTEEVLVRLAPGTLESIGGGFNTLDLTQIPVLAIRPRTPSWWFKTIKRLFDIFTSLLGLLIATLLFPIIAWRIKRTSPGPVFYRQERLGKNKKPFILYKFRTMFTNSEDEGPQLVAKGQDDRITPVGHFLRKSHLDEIPQFWNVLKGNMAIVGPRPERAYFARQLEKTTPYYSLITKTKPGLTSLGMVKYGYAHDLKEMSERILYDLIYVNQQSLIADFKIIVDTAIYIIKKILFKTCPIENKKLANPPAGSTSYSNNEIFKITH</sequence>
<accession>A0A0E9LV96</accession>
<evidence type="ECO:0000259" key="8">
    <source>
        <dbReference type="Pfam" id="PF02397"/>
    </source>
</evidence>
<evidence type="ECO:0000313" key="9">
    <source>
        <dbReference type="EMBL" id="GAO29492.1"/>
    </source>
</evidence>
<dbReference type="NCBIfam" id="TIGR03025">
    <property type="entry name" value="EPS_sugtrans"/>
    <property type="match status" value="1"/>
</dbReference>
<reference evidence="9 10" key="1">
    <citation type="journal article" date="2015" name="Microbes Environ.">
        <title>Distribution and evolution of nitrogen fixation genes in the phylum bacteroidetes.</title>
        <authorList>
            <person name="Inoue J."/>
            <person name="Oshima K."/>
            <person name="Suda W."/>
            <person name="Sakamoto M."/>
            <person name="Iino T."/>
            <person name="Noda S."/>
            <person name="Hongoh Y."/>
            <person name="Hattori M."/>
            <person name="Ohkuma M."/>
        </authorList>
    </citation>
    <scope>NUCLEOTIDE SEQUENCE [LARGE SCALE GENOMIC DNA]</scope>
    <source>
        <strain evidence="9">JCM 15548</strain>
    </source>
</reference>
<protein>
    <submittedName>
        <fullName evidence="9">Undecaprenyl-phosphate galactosephosphotransferase</fullName>
    </submittedName>
</protein>
<dbReference type="STRING" id="1236989.JCM15548_11681"/>
<dbReference type="EMBL" id="BAZW01000009">
    <property type="protein sequence ID" value="GAO29492.1"/>
    <property type="molecule type" value="Genomic_DNA"/>
</dbReference>
<dbReference type="GO" id="GO:0016020">
    <property type="term" value="C:membrane"/>
    <property type="evidence" value="ECO:0007669"/>
    <property type="project" value="UniProtKB-SubCell"/>
</dbReference>
<keyword evidence="4 7" id="KW-0812">Transmembrane</keyword>
<comment type="caution">
    <text evidence="9">The sequence shown here is derived from an EMBL/GenBank/DDBJ whole genome shotgun (WGS) entry which is preliminary data.</text>
</comment>
<evidence type="ECO:0000313" key="10">
    <source>
        <dbReference type="Proteomes" id="UP000032900"/>
    </source>
</evidence>
<keyword evidence="3 9" id="KW-0808">Transferase</keyword>
<proteinExistence type="inferred from homology"/>
<dbReference type="RefSeq" id="WP_062123828.1">
    <property type="nucleotide sequence ID" value="NZ_BAZW01000009.1"/>
</dbReference>
<organism evidence="9 10">
    <name type="scientific">Geofilum rubicundum JCM 15548</name>
    <dbReference type="NCBI Taxonomy" id="1236989"/>
    <lineage>
        <taxon>Bacteria</taxon>
        <taxon>Pseudomonadati</taxon>
        <taxon>Bacteroidota</taxon>
        <taxon>Bacteroidia</taxon>
        <taxon>Marinilabiliales</taxon>
        <taxon>Marinilabiliaceae</taxon>
        <taxon>Geofilum</taxon>
    </lineage>
</organism>
<feature type="transmembrane region" description="Helical" evidence="7">
    <location>
        <begin position="113"/>
        <end position="135"/>
    </location>
</feature>
<feature type="transmembrane region" description="Helical" evidence="7">
    <location>
        <begin position="285"/>
        <end position="307"/>
    </location>
</feature>
<evidence type="ECO:0000256" key="1">
    <source>
        <dbReference type="ARBA" id="ARBA00004141"/>
    </source>
</evidence>
<name>A0A0E9LV96_9BACT</name>
<evidence type="ECO:0000256" key="3">
    <source>
        <dbReference type="ARBA" id="ARBA00022679"/>
    </source>
</evidence>
<dbReference type="InterPro" id="IPR017475">
    <property type="entry name" value="EPS_sugar_tfrase"/>
</dbReference>
<keyword evidence="10" id="KW-1185">Reference proteome</keyword>
<evidence type="ECO:0000256" key="5">
    <source>
        <dbReference type="ARBA" id="ARBA00022989"/>
    </source>
</evidence>
<evidence type="ECO:0000256" key="6">
    <source>
        <dbReference type="ARBA" id="ARBA00023136"/>
    </source>
</evidence>
<dbReference type="PANTHER" id="PTHR30576:SF0">
    <property type="entry name" value="UNDECAPRENYL-PHOSPHATE N-ACETYLGALACTOSAMINYL 1-PHOSPHATE TRANSFERASE-RELATED"/>
    <property type="match status" value="1"/>
</dbReference>
<comment type="subcellular location">
    <subcellularLocation>
        <location evidence="1">Membrane</location>
        <topology evidence="1">Multi-pass membrane protein</topology>
    </subcellularLocation>
</comment>
<comment type="similarity">
    <text evidence="2">Belongs to the bacterial sugar transferase family.</text>
</comment>
<dbReference type="AlphaFoldDB" id="A0A0E9LV96"/>
<evidence type="ECO:0000256" key="2">
    <source>
        <dbReference type="ARBA" id="ARBA00006464"/>
    </source>
</evidence>
<dbReference type="Pfam" id="PF02397">
    <property type="entry name" value="Bac_transf"/>
    <property type="match status" value="1"/>
</dbReference>
<keyword evidence="5 7" id="KW-1133">Transmembrane helix</keyword>
<dbReference type="OrthoDB" id="9808602at2"/>
<dbReference type="GO" id="GO:0016780">
    <property type="term" value="F:phosphotransferase activity, for other substituted phosphate groups"/>
    <property type="evidence" value="ECO:0007669"/>
    <property type="project" value="TreeGrafter"/>
</dbReference>
<feature type="domain" description="Bacterial sugar transferase" evidence="8">
    <location>
        <begin position="283"/>
        <end position="466"/>
    </location>
</feature>
<dbReference type="PANTHER" id="PTHR30576">
    <property type="entry name" value="COLANIC BIOSYNTHESIS UDP-GLUCOSE LIPID CARRIER TRANSFERASE"/>
    <property type="match status" value="1"/>
</dbReference>
<evidence type="ECO:0000256" key="7">
    <source>
        <dbReference type="SAM" id="Phobius"/>
    </source>
</evidence>
<dbReference type="Proteomes" id="UP000032900">
    <property type="component" value="Unassembled WGS sequence"/>
</dbReference>
<feature type="transmembrane region" description="Helical" evidence="7">
    <location>
        <begin position="88"/>
        <end position="107"/>
    </location>
</feature>
<dbReference type="Gene3D" id="3.40.50.720">
    <property type="entry name" value="NAD(P)-binding Rossmann-like Domain"/>
    <property type="match status" value="1"/>
</dbReference>